<keyword evidence="10" id="KW-1185">Reference proteome</keyword>
<name>A0A6J1DWB9_MOMCH</name>
<dbReference type="GO" id="GO:0017056">
    <property type="term" value="F:structural constituent of nuclear pore"/>
    <property type="evidence" value="ECO:0007669"/>
    <property type="project" value="InterPro"/>
</dbReference>
<reference evidence="11" key="1">
    <citation type="submission" date="2025-08" db="UniProtKB">
        <authorList>
            <consortium name="RefSeq"/>
        </authorList>
    </citation>
    <scope>IDENTIFICATION</scope>
    <source>
        <strain evidence="11">OHB3-1</strain>
    </source>
</reference>
<dbReference type="InterPro" id="IPR019321">
    <property type="entry name" value="Nucleoporin_Nup88"/>
</dbReference>
<feature type="compositionally biased region" description="Acidic residues" evidence="9">
    <location>
        <begin position="1"/>
        <end position="10"/>
    </location>
</feature>
<dbReference type="GO" id="GO:0005643">
    <property type="term" value="C:nuclear pore"/>
    <property type="evidence" value="ECO:0007669"/>
    <property type="project" value="UniProtKB-SubCell"/>
</dbReference>
<feature type="coiled-coil region" evidence="8">
    <location>
        <begin position="661"/>
        <end position="702"/>
    </location>
</feature>
<dbReference type="GO" id="GO:0000055">
    <property type="term" value="P:ribosomal large subunit export from nucleus"/>
    <property type="evidence" value="ECO:0007669"/>
    <property type="project" value="InterPro"/>
</dbReference>
<evidence type="ECO:0000256" key="2">
    <source>
        <dbReference type="ARBA" id="ARBA00022448"/>
    </source>
</evidence>
<organism evidence="10 11">
    <name type="scientific">Momordica charantia</name>
    <name type="common">Bitter gourd</name>
    <name type="synonym">Balsam pear</name>
    <dbReference type="NCBI Taxonomy" id="3673"/>
    <lineage>
        <taxon>Eukaryota</taxon>
        <taxon>Viridiplantae</taxon>
        <taxon>Streptophyta</taxon>
        <taxon>Embryophyta</taxon>
        <taxon>Tracheophyta</taxon>
        <taxon>Spermatophyta</taxon>
        <taxon>Magnoliopsida</taxon>
        <taxon>eudicotyledons</taxon>
        <taxon>Gunneridae</taxon>
        <taxon>Pentapetalae</taxon>
        <taxon>rosids</taxon>
        <taxon>fabids</taxon>
        <taxon>Cucurbitales</taxon>
        <taxon>Cucurbitaceae</taxon>
        <taxon>Momordiceae</taxon>
        <taxon>Momordica</taxon>
    </lineage>
</organism>
<dbReference type="SUPFAM" id="SSF50978">
    <property type="entry name" value="WD40 repeat-like"/>
    <property type="match status" value="1"/>
</dbReference>
<evidence type="ECO:0000256" key="6">
    <source>
        <dbReference type="ARBA" id="ARBA00023132"/>
    </source>
</evidence>
<gene>
    <name evidence="11" type="primary">LOC111023727</name>
</gene>
<dbReference type="PANTHER" id="PTHR13257">
    <property type="entry name" value="NUCLEOPORIN NUP84-RELATED"/>
    <property type="match status" value="1"/>
</dbReference>
<evidence type="ECO:0000256" key="9">
    <source>
        <dbReference type="SAM" id="MobiDB-lite"/>
    </source>
</evidence>
<keyword evidence="6" id="KW-0906">Nuclear pore complex</keyword>
<keyword evidence="3" id="KW-0509">mRNA transport</keyword>
<dbReference type="AlphaFoldDB" id="A0A6J1DWB9"/>
<dbReference type="GO" id="GO:0006606">
    <property type="term" value="P:protein import into nucleus"/>
    <property type="evidence" value="ECO:0007669"/>
    <property type="project" value="TreeGrafter"/>
</dbReference>
<evidence type="ECO:0000256" key="8">
    <source>
        <dbReference type="SAM" id="Coils"/>
    </source>
</evidence>
<evidence type="ECO:0000313" key="10">
    <source>
        <dbReference type="Proteomes" id="UP000504603"/>
    </source>
</evidence>
<keyword evidence="8" id="KW-0175">Coiled coil</keyword>
<keyword evidence="7" id="KW-0539">Nucleus</keyword>
<dbReference type="InterPro" id="IPR037700">
    <property type="entry name" value="NUP88/NUP82"/>
</dbReference>
<dbReference type="RefSeq" id="XP_022156891.1">
    <property type="nucleotide sequence ID" value="XM_022301199.1"/>
</dbReference>
<dbReference type="KEGG" id="mcha:111023727"/>
<keyword evidence="5" id="KW-0811">Translocation</keyword>
<feature type="region of interest" description="Disordered" evidence="9">
    <location>
        <begin position="1"/>
        <end position="23"/>
    </location>
</feature>
<sequence>MRYNFDDNEPDSGHHRSPTPKLDADWVPLQTHPVFTAAAAADFGGTVSPPLRNLLASDGASRLFFWDCTILCVHRISIRLGEPEPTSVLAASPSKVLQPDVKLDFVVHKISINKNGSALALVGPGGLFIMYLYGHTSSRENTLICRTVRVGPQIYYGGHDVIRTLQVSWHPYSDFHLGVLSSDSVFRLFNLSSDILQPEQEYYLQPVEPGQSINATSICPVDFSFGGDHLWDKFSVFVLFSDGSIYILCPVIPFKSTYKWESILEIYNDAQSFGLKSANSKAISNSSLPISWLEETFPNLVQATDGGGMPVIMAHPCALFDASLALQGPLRRACNNGDEGDTSIKGAECEGRAVSLLYNLISKDSVLVTAWSGGQLQIDALADEIQPVWNLGSPPRVRVDADDNILGLAMICELITGKLSKVKLDQPLDHTVWSGHPPPLLRLAIVDLALPKKMERDSLVTMFVDKLMDERIYALHSGGIDSIILHFLPFTSQSRGQDQTMRTPSVHPVLNTCQGDTSDPFPLCGFASLSDSFGYSWIVGVTISQECVVLEMKTWNLQVPIQVNNFLNGGKSVMTEEKNESERSKIISKDLLSGPKVVLLPQSSSNMRSVTADSIEGRSMLHQYFKLFHENYVEYAHTVYYGLKHQGPKLKRLIDDQHAHLKEAQKKLLKVEGKQQLLEDRIERAIKLHNDLEERLHRLKNLPGAHKRPLSKAEREFKSTLDHFAGVELDALHTSIDTLTARLRRYPNSSKNNNLVNNQQQKMYRRNTYVQGSQISQLKSSLKKLSLLNAENTKKVKLVESTIKSKERNRC</sequence>
<evidence type="ECO:0000256" key="7">
    <source>
        <dbReference type="ARBA" id="ARBA00023242"/>
    </source>
</evidence>
<dbReference type="Proteomes" id="UP000504603">
    <property type="component" value="Unplaced"/>
</dbReference>
<dbReference type="PANTHER" id="PTHR13257:SF0">
    <property type="entry name" value="NUCLEAR PORE COMPLEX PROTEIN NUP88"/>
    <property type="match status" value="1"/>
</dbReference>
<dbReference type="GeneID" id="111023727"/>
<proteinExistence type="predicted"/>
<keyword evidence="2" id="KW-0813">Transport</keyword>
<evidence type="ECO:0000256" key="3">
    <source>
        <dbReference type="ARBA" id="ARBA00022816"/>
    </source>
</evidence>
<dbReference type="OrthoDB" id="341482at2759"/>
<evidence type="ECO:0000313" key="11">
    <source>
        <dbReference type="RefSeq" id="XP_022156891.1"/>
    </source>
</evidence>
<comment type="subcellular location">
    <subcellularLocation>
        <location evidence="1">Nucleus</location>
        <location evidence="1">Nuclear pore complex</location>
    </subcellularLocation>
</comment>
<dbReference type="Pfam" id="PF10168">
    <property type="entry name" value="Nup88"/>
    <property type="match status" value="2"/>
</dbReference>
<evidence type="ECO:0000256" key="1">
    <source>
        <dbReference type="ARBA" id="ARBA00004567"/>
    </source>
</evidence>
<evidence type="ECO:0000256" key="4">
    <source>
        <dbReference type="ARBA" id="ARBA00022927"/>
    </source>
</evidence>
<dbReference type="GO" id="GO:0000056">
    <property type="term" value="P:ribosomal small subunit export from nucleus"/>
    <property type="evidence" value="ECO:0007669"/>
    <property type="project" value="InterPro"/>
</dbReference>
<evidence type="ECO:0000256" key="5">
    <source>
        <dbReference type="ARBA" id="ARBA00023010"/>
    </source>
</evidence>
<accession>A0A6J1DWB9</accession>
<protein>
    <submittedName>
        <fullName evidence="11">Nuclear pore complex protein NUP88</fullName>
    </submittedName>
</protein>
<dbReference type="InterPro" id="IPR036322">
    <property type="entry name" value="WD40_repeat_dom_sf"/>
</dbReference>
<dbReference type="GO" id="GO:0006406">
    <property type="term" value="P:mRNA export from nucleus"/>
    <property type="evidence" value="ECO:0007669"/>
    <property type="project" value="TreeGrafter"/>
</dbReference>
<keyword evidence="4" id="KW-0653">Protein transport</keyword>